<comment type="subcellular location">
    <subcellularLocation>
        <location evidence="3">Cytoplasm</location>
    </subcellularLocation>
</comment>
<dbReference type="EC" id="3.6.1.9" evidence="3"/>
<name>A0A9D1D2C6_9ACTN</name>
<evidence type="ECO:0000313" key="5">
    <source>
        <dbReference type="EMBL" id="HIR00738.1"/>
    </source>
</evidence>
<proteinExistence type="inferred from homology"/>
<evidence type="ECO:0000256" key="3">
    <source>
        <dbReference type="HAMAP-Rule" id="MF_00528"/>
    </source>
</evidence>
<sequence>MSDRTDEALNEAGHKSAPEEASVPSFADFDIILASGSPRRRQLLQDAGVRFEVRTADVDESLEPDLQANPEEAVKKLAERKAGAVVQEVLAEDYTGLALILGADTMVVLDGEIFGKPHSRSEAKGMLRKLSGRTHEVMTSVSVWAVMAPEIEKLSLGFRTFVEKSQVVFKDLSDAEIDAYLDEGESYDKAGAYAIQGKGAVLVDRYEGDYDTIVGLPVKRLLEEYPELCRSACAR</sequence>
<organism evidence="5 6">
    <name type="scientific">Candidatus Aveggerthella stercoripullorum</name>
    <dbReference type="NCBI Taxonomy" id="2840688"/>
    <lineage>
        <taxon>Bacteria</taxon>
        <taxon>Bacillati</taxon>
        <taxon>Actinomycetota</taxon>
        <taxon>Coriobacteriia</taxon>
        <taxon>Eggerthellales</taxon>
        <taxon>Eggerthellaceae</taxon>
        <taxon>Eggerthellaceae incertae sedis</taxon>
        <taxon>Candidatus Aveggerthella</taxon>
    </lineage>
</organism>
<dbReference type="AlphaFoldDB" id="A0A9D1D2C6"/>
<dbReference type="Proteomes" id="UP000824261">
    <property type="component" value="Unassembled WGS sequence"/>
</dbReference>
<comment type="caution">
    <text evidence="5">The sequence shown here is derived from an EMBL/GenBank/DDBJ whole genome shotgun (WGS) entry which is preliminary data.</text>
</comment>
<keyword evidence="2 3" id="KW-0378">Hydrolase</keyword>
<feature type="site" description="Important for substrate specificity" evidence="3">
    <location>
        <position position="39"/>
    </location>
</feature>
<gene>
    <name evidence="5" type="primary">maf</name>
    <name evidence="5" type="ORF">IAA69_00450</name>
</gene>
<dbReference type="InterPro" id="IPR003697">
    <property type="entry name" value="Maf-like"/>
</dbReference>
<dbReference type="InterPro" id="IPR029001">
    <property type="entry name" value="ITPase-like_fam"/>
</dbReference>
<comment type="cofactor">
    <cofactor evidence="1 3">
        <name>a divalent metal cation</name>
        <dbReference type="ChEBI" id="CHEBI:60240"/>
    </cofactor>
</comment>
<evidence type="ECO:0000256" key="1">
    <source>
        <dbReference type="ARBA" id="ARBA00001968"/>
    </source>
</evidence>
<comment type="similarity">
    <text evidence="3">Belongs to the Maf family. YhdE subfamily.</text>
</comment>
<feature type="site" description="Important for substrate specificity" evidence="3">
    <location>
        <position position="105"/>
    </location>
</feature>
<evidence type="ECO:0000256" key="2">
    <source>
        <dbReference type="ARBA" id="ARBA00022801"/>
    </source>
</evidence>
<evidence type="ECO:0000256" key="4">
    <source>
        <dbReference type="SAM" id="MobiDB-lite"/>
    </source>
</evidence>
<dbReference type="EMBL" id="DVGB01000004">
    <property type="protein sequence ID" value="HIR00738.1"/>
    <property type="molecule type" value="Genomic_DNA"/>
</dbReference>
<reference evidence="5" key="1">
    <citation type="submission" date="2020-10" db="EMBL/GenBank/DDBJ databases">
        <authorList>
            <person name="Gilroy R."/>
        </authorList>
    </citation>
    <scope>NUCLEOTIDE SEQUENCE</scope>
    <source>
        <strain evidence="5">ChiGjej1B1-2707</strain>
    </source>
</reference>
<dbReference type="CDD" id="cd00555">
    <property type="entry name" value="Maf"/>
    <property type="match status" value="1"/>
</dbReference>
<feature type="region of interest" description="Disordered" evidence="4">
    <location>
        <begin position="1"/>
        <end position="21"/>
    </location>
</feature>
<dbReference type="GO" id="GO:0047429">
    <property type="term" value="F:nucleoside triphosphate diphosphatase activity"/>
    <property type="evidence" value="ECO:0007669"/>
    <property type="project" value="UniProtKB-EC"/>
</dbReference>
<dbReference type="PANTHER" id="PTHR43213:SF5">
    <property type="entry name" value="BIFUNCTIONAL DTTP_UTP PYROPHOSPHATASE_METHYLTRANSFERASE PROTEIN-RELATED"/>
    <property type="match status" value="1"/>
</dbReference>
<dbReference type="GO" id="GO:0009117">
    <property type="term" value="P:nucleotide metabolic process"/>
    <property type="evidence" value="ECO:0007669"/>
    <property type="project" value="UniProtKB-KW"/>
</dbReference>
<comment type="catalytic activity">
    <reaction evidence="3">
        <text>UTP + H2O = UMP + diphosphate + H(+)</text>
        <dbReference type="Rhea" id="RHEA:29395"/>
        <dbReference type="ChEBI" id="CHEBI:15377"/>
        <dbReference type="ChEBI" id="CHEBI:15378"/>
        <dbReference type="ChEBI" id="CHEBI:33019"/>
        <dbReference type="ChEBI" id="CHEBI:46398"/>
        <dbReference type="ChEBI" id="CHEBI:57865"/>
        <dbReference type="EC" id="3.6.1.9"/>
    </reaction>
</comment>
<comment type="catalytic activity">
    <reaction evidence="3">
        <text>dTTP + H2O = dTMP + diphosphate + H(+)</text>
        <dbReference type="Rhea" id="RHEA:28534"/>
        <dbReference type="ChEBI" id="CHEBI:15377"/>
        <dbReference type="ChEBI" id="CHEBI:15378"/>
        <dbReference type="ChEBI" id="CHEBI:33019"/>
        <dbReference type="ChEBI" id="CHEBI:37568"/>
        <dbReference type="ChEBI" id="CHEBI:63528"/>
        <dbReference type="EC" id="3.6.1.9"/>
    </reaction>
</comment>
<dbReference type="GO" id="GO:0005737">
    <property type="term" value="C:cytoplasm"/>
    <property type="evidence" value="ECO:0007669"/>
    <property type="project" value="UniProtKB-SubCell"/>
</dbReference>
<accession>A0A9D1D2C6</accession>
<feature type="compositionally biased region" description="Basic and acidic residues" evidence="4">
    <location>
        <begin position="1"/>
        <end position="18"/>
    </location>
</feature>
<keyword evidence="3" id="KW-0963">Cytoplasm</keyword>
<dbReference type="Pfam" id="PF02545">
    <property type="entry name" value="Maf"/>
    <property type="match status" value="1"/>
</dbReference>
<dbReference type="SUPFAM" id="SSF52972">
    <property type="entry name" value="ITPase-like"/>
    <property type="match status" value="1"/>
</dbReference>
<dbReference type="NCBIfam" id="TIGR00172">
    <property type="entry name" value="maf"/>
    <property type="match status" value="1"/>
</dbReference>
<feature type="active site" description="Proton acceptor" evidence="3">
    <location>
        <position position="104"/>
    </location>
</feature>
<evidence type="ECO:0000313" key="6">
    <source>
        <dbReference type="Proteomes" id="UP000824261"/>
    </source>
</evidence>
<reference evidence="5" key="2">
    <citation type="journal article" date="2021" name="PeerJ">
        <title>Extensive microbial diversity within the chicken gut microbiome revealed by metagenomics and culture.</title>
        <authorList>
            <person name="Gilroy R."/>
            <person name="Ravi A."/>
            <person name="Getino M."/>
            <person name="Pursley I."/>
            <person name="Horton D.L."/>
            <person name="Alikhan N.F."/>
            <person name="Baker D."/>
            <person name="Gharbi K."/>
            <person name="Hall N."/>
            <person name="Watson M."/>
            <person name="Adriaenssens E.M."/>
            <person name="Foster-Nyarko E."/>
            <person name="Jarju S."/>
            <person name="Secka A."/>
            <person name="Antonio M."/>
            <person name="Oren A."/>
            <person name="Chaudhuri R.R."/>
            <person name="La Ragione R."/>
            <person name="Hildebrand F."/>
            <person name="Pallen M.J."/>
        </authorList>
    </citation>
    <scope>NUCLEOTIDE SEQUENCE</scope>
    <source>
        <strain evidence="5">ChiGjej1B1-2707</strain>
    </source>
</reference>
<dbReference type="HAMAP" id="MF_00528">
    <property type="entry name" value="Maf"/>
    <property type="match status" value="1"/>
</dbReference>
<dbReference type="PANTHER" id="PTHR43213">
    <property type="entry name" value="BIFUNCTIONAL DTTP/UTP PYROPHOSPHATASE/METHYLTRANSFERASE PROTEIN-RELATED"/>
    <property type="match status" value="1"/>
</dbReference>
<dbReference type="PIRSF" id="PIRSF006305">
    <property type="entry name" value="Maf"/>
    <property type="match status" value="1"/>
</dbReference>
<feature type="site" description="Important for substrate specificity" evidence="3">
    <location>
        <position position="196"/>
    </location>
</feature>
<protein>
    <recommendedName>
        <fullName evidence="3">dTTP/UTP pyrophosphatase</fullName>
        <shortName evidence="3">dTTPase/UTPase</shortName>
        <ecNumber evidence="3">3.6.1.9</ecNumber>
    </recommendedName>
    <alternativeName>
        <fullName evidence="3">Nucleoside triphosphate pyrophosphatase</fullName>
    </alternativeName>
    <alternativeName>
        <fullName evidence="3">Nucleotide pyrophosphatase</fullName>
        <shortName evidence="3">Nucleotide PPase</shortName>
    </alternativeName>
</protein>
<keyword evidence="3" id="KW-0546">Nucleotide metabolism</keyword>
<comment type="function">
    <text evidence="3">Nucleoside triphosphate pyrophosphatase that hydrolyzes dTTP and UTP. May have a dual role in cell division arrest and in preventing the incorporation of modified nucleotides into cellular nucleic acids.</text>
</comment>
<comment type="caution">
    <text evidence="3">Lacks conserved residue(s) required for the propagation of feature annotation.</text>
</comment>
<dbReference type="Gene3D" id="3.90.950.10">
    <property type="match status" value="1"/>
</dbReference>